<sequence>GGALVLRAGRVPTLLLSAAPTFAFMQPRLPSAARTRGAAALRPSLAPLPLQRASSAPLGAAAVGGGARGPAARPRCDQ</sequence>
<dbReference type="Proteomes" id="UP000054498">
    <property type="component" value="Unassembled WGS sequence"/>
</dbReference>
<accession>A0A0D2MDI4</accession>
<dbReference type="EMBL" id="KK104899">
    <property type="protein sequence ID" value="KIY93280.1"/>
    <property type="molecule type" value="Genomic_DNA"/>
</dbReference>
<proteinExistence type="predicted"/>
<evidence type="ECO:0000313" key="2">
    <source>
        <dbReference type="Proteomes" id="UP000054498"/>
    </source>
</evidence>
<dbReference type="RefSeq" id="XP_013892300.1">
    <property type="nucleotide sequence ID" value="XM_014036846.1"/>
</dbReference>
<gene>
    <name evidence="1" type="ORF">MNEG_14681</name>
</gene>
<protein>
    <submittedName>
        <fullName evidence="1">Uncharacterized protein</fullName>
    </submittedName>
</protein>
<dbReference type="AlphaFoldDB" id="A0A0D2MDI4"/>
<feature type="non-terminal residue" evidence="1">
    <location>
        <position position="1"/>
    </location>
</feature>
<name>A0A0D2MDI4_9CHLO</name>
<evidence type="ECO:0000313" key="1">
    <source>
        <dbReference type="EMBL" id="KIY93280.1"/>
    </source>
</evidence>
<organism evidence="1 2">
    <name type="scientific">Monoraphidium neglectum</name>
    <dbReference type="NCBI Taxonomy" id="145388"/>
    <lineage>
        <taxon>Eukaryota</taxon>
        <taxon>Viridiplantae</taxon>
        <taxon>Chlorophyta</taxon>
        <taxon>core chlorophytes</taxon>
        <taxon>Chlorophyceae</taxon>
        <taxon>CS clade</taxon>
        <taxon>Sphaeropleales</taxon>
        <taxon>Selenastraceae</taxon>
        <taxon>Monoraphidium</taxon>
    </lineage>
</organism>
<keyword evidence="2" id="KW-1185">Reference proteome</keyword>
<reference evidence="1 2" key="1">
    <citation type="journal article" date="2013" name="BMC Genomics">
        <title>Reconstruction of the lipid metabolism for the microalga Monoraphidium neglectum from its genome sequence reveals characteristics suitable for biofuel production.</title>
        <authorList>
            <person name="Bogen C."/>
            <person name="Al-Dilaimi A."/>
            <person name="Albersmeier A."/>
            <person name="Wichmann J."/>
            <person name="Grundmann M."/>
            <person name="Rupp O."/>
            <person name="Lauersen K.J."/>
            <person name="Blifernez-Klassen O."/>
            <person name="Kalinowski J."/>
            <person name="Goesmann A."/>
            <person name="Mussgnug J.H."/>
            <person name="Kruse O."/>
        </authorList>
    </citation>
    <scope>NUCLEOTIDE SEQUENCE [LARGE SCALE GENOMIC DNA]</scope>
    <source>
        <strain evidence="1 2">SAG 48.87</strain>
    </source>
</reference>
<dbReference type="GeneID" id="25732268"/>
<dbReference type="KEGG" id="mng:MNEG_14681"/>